<gene>
    <name evidence="1" type="ORF">CHLRE_16g648050v5</name>
</gene>
<dbReference type="PaxDb" id="3055-EDO99552"/>
<reference evidence="1 2" key="1">
    <citation type="journal article" date="2007" name="Science">
        <title>The Chlamydomonas genome reveals the evolution of key animal and plant functions.</title>
        <authorList>
            <person name="Merchant S.S."/>
            <person name="Prochnik S.E."/>
            <person name="Vallon O."/>
            <person name="Harris E.H."/>
            <person name="Karpowicz S.J."/>
            <person name="Witman G.B."/>
            <person name="Terry A."/>
            <person name="Salamov A."/>
            <person name="Fritz-Laylin L.K."/>
            <person name="Marechal-Drouard L."/>
            <person name="Marshall W.F."/>
            <person name="Qu L.H."/>
            <person name="Nelson D.R."/>
            <person name="Sanderfoot A.A."/>
            <person name="Spalding M.H."/>
            <person name="Kapitonov V.V."/>
            <person name="Ren Q."/>
            <person name="Ferris P."/>
            <person name="Lindquist E."/>
            <person name="Shapiro H."/>
            <person name="Lucas S.M."/>
            <person name="Grimwood J."/>
            <person name="Schmutz J."/>
            <person name="Cardol P."/>
            <person name="Cerutti H."/>
            <person name="Chanfreau G."/>
            <person name="Chen C.L."/>
            <person name="Cognat V."/>
            <person name="Croft M.T."/>
            <person name="Dent R."/>
            <person name="Dutcher S."/>
            <person name="Fernandez E."/>
            <person name="Fukuzawa H."/>
            <person name="Gonzalez-Ballester D."/>
            <person name="Gonzalez-Halphen D."/>
            <person name="Hallmann A."/>
            <person name="Hanikenne M."/>
            <person name="Hippler M."/>
            <person name="Inwood W."/>
            <person name="Jabbari K."/>
            <person name="Kalanon M."/>
            <person name="Kuras R."/>
            <person name="Lefebvre P.A."/>
            <person name="Lemaire S.D."/>
            <person name="Lobanov A.V."/>
            <person name="Lohr M."/>
            <person name="Manuell A."/>
            <person name="Meier I."/>
            <person name="Mets L."/>
            <person name="Mittag M."/>
            <person name="Mittelmeier T."/>
            <person name="Moroney J.V."/>
            <person name="Moseley J."/>
            <person name="Napoli C."/>
            <person name="Nedelcu A.M."/>
            <person name="Niyogi K."/>
            <person name="Novoselov S.V."/>
            <person name="Paulsen I.T."/>
            <person name="Pazour G."/>
            <person name="Purton S."/>
            <person name="Ral J.P."/>
            <person name="Riano-Pachon D.M."/>
            <person name="Riekhof W."/>
            <person name="Rymarquis L."/>
            <person name="Schroda M."/>
            <person name="Stern D."/>
            <person name="Umen J."/>
            <person name="Willows R."/>
            <person name="Wilson N."/>
            <person name="Zimmer S.L."/>
            <person name="Allmer J."/>
            <person name="Balk J."/>
            <person name="Bisova K."/>
            <person name="Chen C.J."/>
            <person name="Elias M."/>
            <person name="Gendler K."/>
            <person name="Hauser C."/>
            <person name="Lamb M.R."/>
            <person name="Ledford H."/>
            <person name="Long J.C."/>
            <person name="Minagawa J."/>
            <person name="Page M.D."/>
            <person name="Pan J."/>
            <person name="Pootakham W."/>
            <person name="Roje S."/>
            <person name="Rose A."/>
            <person name="Stahlberg E."/>
            <person name="Terauchi A.M."/>
            <person name="Yang P."/>
            <person name="Ball S."/>
            <person name="Bowler C."/>
            <person name="Dieckmann C.L."/>
            <person name="Gladyshev V.N."/>
            <person name="Green P."/>
            <person name="Jorgensen R."/>
            <person name="Mayfield S."/>
            <person name="Mueller-Roeber B."/>
            <person name="Rajamani S."/>
            <person name="Sayre R.T."/>
            <person name="Brokstein P."/>
            <person name="Dubchak I."/>
            <person name="Goodstein D."/>
            <person name="Hornick L."/>
            <person name="Huang Y.W."/>
            <person name="Jhaveri J."/>
            <person name="Luo Y."/>
            <person name="Martinez D."/>
            <person name="Ngau W.C."/>
            <person name="Otillar B."/>
            <person name="Poliakov A."/>
            <person name="Porter A."/>
            <person name="Szajkowski L."/>
            <person name="Werner G."/>
            <person name="Zhou K."/>
            <person name="Grigoriev I.V."/>
            <person name="Rokhsar D.S."/>
            <person name="Grossman A.R."/>
        </authorList>
    </citation>
    <scope>NUCLEOTIDE SEQUENCE [LARGE SCALE GENOMIC DNA]</scope>
    <source>
        <strain evidence="2">CC-503</strain>
    </source>
</reference>
<dbReference type="InParanoid" id="A0A2K3CSN5"/>
<sequence length="133" mass="14375">MDGVADLVGLSGLVREGIKLLRGCELSVDGSSFRMGVFSAIPMVKITENYPLSGTEASNMRRDLRFGSCRGSLSVTPEGLPQLRMRWEEPYRGEGVDVFALVPGAGGREELHVTSSVTVGGRTVSYTSVHTRR</sequence>
<dbReference type="KEGG" id="cre:CHLRE_16g648050v5"/>
<dbReference type="ExpressionAtlas" id="A0A2K3CSN5">
    <property type="expression patterns" value="baseline and differential"/>
</dbReference>
<accession>A0A2K3CSN5</accession>
<dbReference type="Proteomes" id="UP000006906">
    <property type="component" value="Chromosome 16"/>
</dbReference>
<dbReference type="OrthoDB" id="513082at2759"/>
<organism evidence="1 2">
    <name type="scientific">Chlamydomonas reinhardtii</name>
    <name type="common">Chlamydomonas smithii</name>
    <dbReference type="NCBI Taxonomy" id="3055"/>
    <lineage>
        <taxon>Eukaryota</taxon>
        <taxon>Viridiplantae</taxon>
        <taxon>Chlorophyta</taxon>
        <taxon>core chlorophytes</taxon>
        <taxon>Chlorophyceae</taxon>
        <taxon>CS clade</taxon>
        <taxon>Chlamydomonadales</taxon>
        <taxon>Chlamydomonadaceae</taxon>
        <taxon>Chlamydomonas</taxon>
    </lineage>
</organism>
<name>A0A2K3CSN5_CHLRE</name>
<evidence type="ECO:0000313" key="1">
    <source>
        <dbReference type="EMBL" id="PNW71290.1"/>
    </source>
</evidence>
<keyword evidence="2" id="KW-1185">Reference proteome</keyword>
<evidence type="ECO:0000313" key="2">
    <source>
        <dbReference type="Proteomes" id="UP000006906"/>
    </source>
</evidence>
<protein>
    <submittedName>
        <fullName evidence="1">Uncharacterized protein</fullName>
    </submittedName>
</protein>
<dbReference type="GeneID" id="5723752"/>
<dbReference type="AlphaFoldDB" id="A0A2K3CSN5"/>
<dbReference type="EMBL" id="CM008977">
    <property type="protein sequence ID" value="PNW71290.1"/>
    <property type="molecule type" value="Genomic_DNA"/>
</dbReference>
<proteinExistence type="predicted"/>
<dbReference type="OMA" id="RMRWEEP"/>
<dbReference type="Gramene" id="PNW71290">
    <property type="protein sequence ID" value="PNW71290"/>
    <property type="gene ID" value="CHLRE_16g648050v5"/>
</dbReference>
<dbReference type="RefSeq" id="XP_042915386.1">
    <property type="nucleotide sequence ID" value="XM_043070743.1"/>
</dbReference>